<dbReference type="PANTHER" id="PTHR42964:SF1">
    <property type="entry name" value="POLYKETIDE BIOSYNTHESIS ENOYL-COA HYDRATASE PKSH-RELATED"/>
    <property type="match status" value="1"/>
</dbReference>
<dbReference type="Gene3D" id="1.10.12.10">
    <property type="entry name" value="Lyase 2-enoyl-coa Hydratase, Chain A, domain 2"/>
    <property type="match status" value="1"/>
</dbReference>
<dbReference type="EMBL" id="CP098502">
    <property type="protein sequence ID" value="UTI65412.1"/>
    <property type="molecule type" value="Genomic_DNA"/>
</dbReference>
<accession>A0ABY5DXL2</accession>
<evidence type="ECO:0000313" key="2">
    <source>
        <dbReference type="EMBL" id="UTI65412.1"/>
    </source>
</evidence>
<organism evidence="2 3">
    <name type="scientific">Paraconexibacter antarcticus</name>
    <dbReference type="NCBI Taxonomy" id="2949664"/>
    <lineage>
        <taxon>Bacteria</taxon>
        <taxon>Bacillati</taxon>
        <taxon>Actinomycetota</taxon>
        <taxon>Thermoleophilia</taxon>
        <taxon>Solirubrobacterales</taxon>
        <taxon>Paraconexibacteraceae</taxon>
        <taxon>Paraconexibacter</taxon>
    </lineage>
</organism>
<keyword evidence="3" id="KW-1185">Reference proteome</keyword>
<proteinExistence type="inferred from homology"/>
<dbReference type="PANTHER" id="PTHR42964">
    <property type="entry name" value="ENOYL-COA HYDRATASE"/>
    <property type="match status" value="1"/>
</dbReference>
<dbReference type="SUPFAM" id="SSF52096">
    <property type="entry name" value="ClpP/crotonase"/>
    <property type="match status" value="1"/>
</dbReference>
<protein>
    <submittedName>
        <fullName evidence="2">Enoyl-CoA hydratase-related protein</fullName>
    </submittedName>
</protein>
<name>A0ABY5DXL2_9ACTN</name>
<dbReference type="Gene3D" id="3.90.226.10">
    <property type="entry name" value="2-enoyl-CoA Hydratase, Chain A, domain 1"/>
    <property type="match status" value="1"/>
</dbReference>
<dbReference type="Pfam" id="PF00378">
    <property type="entry name" value="ECH_1"/>
    <property type="match status" value="1"/>
</dbReference>
<dbReference type="InterPro" id="IPR001753">
    <property type="entry name" value="Enoyl-CoA_hydra/iso"/>
</dbReference>
<reference evidence="2 3" key="1">
    <citation type="submission" date="2022-06" db="EMBL/GenBank/DDBJ databases">
        <title>Paraconexibacter antarcticus.</title>
        <authorList>
            <person name="Kim C.S."/>
        </authorList>
    </citation>
    <scope>NUCLEOTIDE SEQUENCE [LARGE SCALE GENOMIC DNA]</scope>
    <source>
        <strain evidence="2 3">02-257</strain>
    </source>
</reference>
<evidence type="ECO:0000256" key="1">
    <source>
        <dbReference type="ARBA" id="ARBA00005254"/>
    </source>
</evidence>
<dbReference type="CDD" id="cd06558">
    <property type="entry name" value="crotonase-like"/>
    <property type="match status" value="1"/>
</dbReference>
<evidence type="ECO:0000313" key="3">
    <source>
        <dbReference type="Proteomes" id="UP001056035"/>
    </source>
</evidence>
<dbReference type="InterPro" id="IPR029045">
    <property type="entry name" value="ClpP/crotonase-like_dom_sf"/>
</dbReference>
<gene>
    <name evidence="2" type="ORF">NBH00_04165</name>
</gene>
<dbReference type="InterPro" id="IPR051683">
    <property type="entry name" value="Enoyl-CoA_Hydratase/Isomerase"/>
</dbReference>
<sequence length="264" mass="27332">MSTTEVSTPARLEVAGPVATLTLANVKGMNAINKPLTRAVLACLDEAEARAGVRVLLTVAEGPAWCAGGDVASMARLGDGTHDWIRDVGADVNVLIPRIHESPLLTIAGVDGAVAGGGLGLMGAHDVVLATPGTSLTFAYSALGLSPDAGGTYFVTRDLGYRRTLDLYLRNTKLDAARAAELGLVTRVVDDAAALTDAAAGYAAGPAQAIRETKRLLRGAADGHLARQLEDEIRTLADGTTGAEFREGLAAFLERRRPSFGDAS</sequence>
<comment type="similarity">
    <text evidence="1">Belongs to the enoyl-CoA hydratase/isomerase family.</text>
</comment>
<dbReference type="Proteomes" id="UP001056035">
    <property type="component" value="Chromosome"/>
</dbReference>
<dbReference type="RefSeq" id="WP_254572093.1">
    <property type="nucleotide sequence ID" value="NZ_CP098502.1"/>
</dbReference>
<dbReference type="InterPro" id="IPR014748">
    <property type="entry name" value="Enoyl-CoA_hydra_C"/>
</dbReference>